<evidence type="ECO:0000313" key="2">
    <source>
        <dbReference type="Proteomes" id="UP001057402"/>
    </source>
</evidence>
<protein>
    <submittedName>
        <fullName evidence="1">Uncharacterized protein</fullName>
    </submittedName>
</protein>
<proteinExistence type="predicted"/>
<sequence>MSPISRLAILTTITVAIVCSLSSVKGEDTSELSHLCNLNINPDDSNQEWDISYLIAKLIDQTPTHGFSQHLEYNGYHGVAACSGQITKEDCDDCLDYANNEIFQICGFGDGEQIKLADCRLRFEHYEIPDDW</sequence>
<accession>A0ACB9P2D4</accession>
<keyword evidence="2" id="KW-1185">Reference proteome</keyword>
<dbReference type="Proteomes" id="UP001057402">
    <property type="component" value="Chromosome 7"/>
</dbReference>
<dbReference type="EMBL" id="CM042886">
    <property type="protein sequence ID" value="KAI4343090.1"/>
    <property type="molecule type" value="Genomic_DNA"/>
</dbReference>
<comment type="caution">
    <text evidence="1">The sequence shown here is derived from an EMBL/GenBank/DDBJ whole genome shotgun (WGS) entry which is preliminary data.</text>
</comment>
<evidence type="ECO:0000313" key="1">
    <source>
        <dbReference type="EMBL" id="KAI4343090.1"/>
    </source>
</evidence>
<gene>
    <name evidence="1" type="ORF">MLD38_027633</name>
</gene>
<name>A0ACB9P2D4_9MYRT</name>
<organism evidence="1 2">
    <name type="scientific">Melastoma candidum</name>
    <dbReference type="NCBI Taxonomy" id="119954"/>
    <lineage>
        <taxon>Eukaryota</taxon>
        <taxon>Viridiplantae</taxon>
        <taxon>Streptophyta</taxon>
        <taxon>Embryophyta</taxon>
        <taxon>Tracheophyta</taxon>
        <taxon>Spermatophyta</taxon>
        <taxon>Magnoliopsida</taxon>
        <taxon>eudicotyledons</taxon>
        <taxon>Gunneridae</taxon>
        <taxon>Pentapetalae</taxon>
        <taxon>rosids</taxon>
        <taxon>malvids</taxon>
        <taxon>Myrtales</taxon>
        <taxon>Melastomataceae</taxon>
        <taxon>Melastomatoideae</taxon>
        <taxon>Melastomateae</taxon>
        <taxon>Melastoma</taxon>
    </lineage>
</organism>
<reference evidence="2" key="1">
    <citation type="journal article" date="2023" name="Front. Plant Sci.">
        <title>Chromosomal-level genome assembly of Melastoma candidum provides insights into trichome evolution.</title>
        <authorList>
            <person name="Zhong Y."/>
            <person name="Wu W."/>
            <person name="Sun C."/>
            <person name="Zou P."/>
            <person name="Liu Y."/>
            <person name="Dai S."/>
            <person name="Zhou R."/>
        </authorList>
    </citation>
    <scope>NUCLEOTIDE SEQUENCE [LARGE SCALE GENOMIC DNA]</scope>
</reference>